<dbReference type="EMBL" id="NEDP02005537">
    <property type="protein sequence ID" value="OWF39239.1"/>
    <property type="molecule type" value="Genomic_DNA"/>
</dbReference>
<gene>
    <name evidence="1" type="ORF">KP79_PYT20300</name>
</gene>
<comment type="caution">
    <text evidence="1">The sequence shown here is derived from an EMBL/GenBank/DDBJ whole genome shotgun (WGS) entry which is preliminary data.</text>
</comment>
<evidence type="ECO:0000313" key="2">
    <source>
        <dbReference type="Proteomes" id="UP000242188"/>
    </source>
</evidence>
<name>A0A210PRX6_MIZYE</name>
<dbReference type="Proteomes" id="UP000242188">
    <property type="component" value="Unassembled WGS sequence"/>
</dbReference>
<organism evidence="1 2">
    <name type="scientific">Mizuhopecten yessoensis</name>
    <name type="common">Japanese scallop</name>
    <name type="synonym">Patinopecten yessoensis</name>
    <dbReference type="NCBI Taxonomy" id="6573"/>
    <lineage>
        <taxon>Eukaryota</taxon>
        <taxon>Metazoa</taxon>
        <taxon>Spiralia</taxon>
        <taxon>Lophotrochozoa</taxon>
        <taxon>Mollusca</taxon>
        <taxon>Bivalvia</taxon>
        <taxon>Autobranchia</taxon>
        <taxon>Pteriomorphia</taxon>
        <taxon>Pectinida</taxon>
        <taxon>Pectinoidea</taxon>
        <taxon>Pectinidae</taxon>
        <taxon>Mizuhopecten</taxon>
    </lineage>
</organism>
<keyword evidence="2" id="KW-1185">Reference proteome</keyword>
<accession>A0A210PRX6</accession>
<proteinExistence type="predicted"/>
<reference evidence="1 2" key="1">
    <citation type="journal article" date="2017" name="Nat. Ecol. Evol.">
        <title>Scallop genome provides insights into evolution of bilaterian karyotype and development.</title>
        <authorList>
            <person name="Wang S."/>
            <person name="Zhang J."/>
            <person name="Jiao W."/>
            <person name="Li J."/>
            <person name="Xun X."/>
            <person name="Sun Y."/>
            <person name="Guo X."/>
            <person name="Huan P."/>
            <person name="Dong B."/>
            <person name="Zhang L."/>
            <person name="Hu X."/>
            <person name="Sun X."/>
            <person name="Wang J."/>
            <person name="Zhao C."/>
            <person name="Wang Y."/>
            <person name="Wang D."/>
            <person name="Huang X."/>
            <person name="Wang R."/>
            <person name="Lv J."/>
            <person name="Li Y."/>
            <person name="Zhang Z."/>
            <person name="Liu B."/>
            <person name="Lu W."/>
            <person name="Hui Y."/>
            <person name="Liang J."/>
            <person name="Zhou Z."/>
            <person name="Hou R."/>
            <person name="Li X."/>
            <person name="Liu Y."/>
            <person name="Li H."/>
            <person name="Ning X."/>
            <person name="Lin Y."/>
            <person name="Zhao L."/>
            <person name="Xing Q."/>
            <person name="Dou J."/>
            <person name="Li Y."/>
            <person name="Mao J."/>
            <person name="Guo H."/>
            <person name="Dou H."/>
            <person name="Li T."/>
            <person name="Mu C."/>
            <person name="Jiang W."/>
            <person name="Fu Q."/>
            <person name="Fu X."/>
            <person name="Miao Y."/>
            <person name="Liu J."/>
            <person name="Yu Q."/>
            <person name="Li R."/>
            <person name="Liao H."/>
            <person name="Li X."/>
            <person name="Kong Y."/>
            <person name="Jiang Z."/>
            <person name="Chourrout D."/>
            <person name="Li R."/>
            <person name="Bao Z."/>
        </authorList>
    </citation>
    <scope>NUCLEOTIDE SEQUENCE [LARGE SCALE GENOMIC DNA]</scope>
    <source>
        <strain evidence="1 2">PY_sf001</strain>
    </source>
</reference>
<evidence type="ECO:0000313" key="1">
    <source>
        <dbReference type="EMBL" id="OWF39239.1"/>
    </source>
</evidence>
<sequence>MASSCEEEYSALYHPQILVNFSKIGIVDDEDNYVKFKIDRKDLGDFRKLDFSVTFDEAQRQLWVRTRKDNVLYQCNYLIKGLIKTSNLEGGLKASR</sequence>
<protein>
    <submittedName>
        <fullName evidence="1">Uncharacterized protein</fullName>
    </submittedName>
</protein>
<dbReference type="AlphaFoldDB" id="A0A210PRX6"/>